<keyword evidence="1" id="KW-0732">Signal</keyword>
<reference evidence="2 3" key="1">
    <citation type="journal article" date="2015" name="Environ. Microbiol.">
        <title>Genome analyses suggest the presence of polyploidy and recent human-driven expansions in eight global populations of the honeybee pathogen Nosema ceranae.</title>
        <authorList>
            <person name="Pelin A."/>
            <person name="Selman M."/>
            <person name="Aris-Brosou S."/>
            <person name="Farinelli L."/>
            <person name="Corradi N."/>
        </authorList>
    </citation>
    <scope>NUCLEOTIDE SEQUENCE [LARGE SCALE GENOMIC DNA]</scope>
    <source>
        <strain evidence="2 3">PA08 1199</strain>
    </source>
</reference>
<evidence type="ECO:0000313" key="3">
    <source>
        <dbReference type="Proteomes" id="UP000034350"/>
    </source>
</evidence>
<organism evidence="2 3">
    <name type="scientific">Vairimorpha ceranae</name>
    <dbReference type="NCBI Taxonomy" id="40302"/>
    <lineage>
        <taxon>Eukaryota</taxon>
        <taxon>Fungi</taxon>
        <taxon>Fungi incertae sedis</taxon>
        <taxon>Microsporidia</taxon>
        <taxon>Nosematidae</taxon>
        <taxon>Vairimorpha</taxon>
    </lineage>
</organism>
<dbReference type="EMBL" id="JPQZ01000071">
    <property type="protein sequence ID" value="KKO74448.1"/>
    <property type="molecule type" value="Genomic_DNA"/>
</dbReference>
<name>A0A0F9WN65_9MICR</name>
<dbReference type="OrthoDB" id="2195775at2759"/>
<feature type="chain" id="PRO_5002529640" description="Ricin B lectin domain-containing protein" evidence="1">
    <location>
        <begin position="17"/>
        <end position="208"/>
    </location>
</feature>
<dbReference type="VEuPathDB" id="MicrosporidiaDB:NCER_100526"/>
<accession>A0A0F9WN65</accession>
<dbReference type="VEuPathDB" id="MicrosporidiaDB:AAJ76_7100012925"/>
<comment type="caution">
    <text evidence="2">The sequence shown here is derived from an EMBL/GenBank/DDBJ whole genome shotgun (WGS) entry which is preliminary data.</text>
</comment>
<dbReference type="RefSeq" id="XP_024330190.1">
    <property type="nucleotide sequence ID" value="XM_024476328.1"/>
</dbReference>
<dbReference type="GeneID" id="36321281"/>
<evidence type="ECO:0000256" key="1">
    <source>
        <dbReference type="SAM" id="SignalP"/>
    </source>
</evidence>
<evidence type="ECO:0008006" key="4">
    <source>
        <dbReference type="Google" id="ProtNLM"/>
    </source>
</evidence>
<protein>
    <recommendedName>
        <fullName evidence="4">Ricin B lectin domain-containing protein</fullName>
    </recommendedName>
</protein>
<sequence length="208" mass="24029">MIFFILLSIFCEDVELTDFLNKDIKIFFAGYPTTFLGRDNDGSELIAHNKYVNFEKLNFNPKARIIKEGRTFEIFFSGARMCKNGNIIARCSTSGNWTIDRKYFGYSISKDGQCVTKDIDNTVKMKKCVDTDDQIFAFKHVTPDCNPENKFGDQHNVHVNLIQDDVKRYSIQTKKQATGEKNLQKDKNINIEDEFKLEEIAGTFLMDE</sequence>
<gene>
    <name evidence="2" type="ORF">AAJ76_7100012925</name>
</gene>
<dbReference type="AlphaFoldDB" id="A0A0F9WN65"/>
<dbReference type="VEuPathDB" id="MicrosporidiaDB:G9O61_00g019220"/>
<dbReference type="Proteomes" id="UP000034350">
    <property type="component" value="Unassembled WGS sequence"/>
</dbReference>
<keyword evidence="3" id="KW-1185">Reference proteome</keyword>
<proteinExistence type="predicted"/>
<evidence type="ECO:0000313" key="2">
    <source>
        <dbReference type="EMBL" id="KKO74448.1"/>
    </source>
</evidence>
<feature type="signal peptide" evidence="1">
    <location>
        <begin position="1"/>
        <end position="16"/>
    </location>
</feature>